<proteinExistence type="predicted"/>
<evidence type="ECO:0000313" key="1">
    <source>
        <dbReference type="EMBL" id="QIW80252.1"/>
    </source>
</evidence>
<evidence type="ECO:0000313" key="2">
    <source>
        <dbReference type="Proteomes" id="UP000501914"/>
    </source>
</evidence>
<keyword evidence="2" id="KW-1185">Reference proteome</keyword>
<name>A0A6H0WI82_9BACI</name>
<organism evidence="1 2">
    <name type="scientific">Bacillus tequilensis</name>
    <dbReference type="NCBI Taxonomy" id="227866"/>
    <lineage>
        <taxon>Bacteria</taxon>
        <taxon>Bacillati</taxon>
        <taxon>Bacillota</taxon>
        <taxon>Bacilli</taxon>
        <taxon>Bacillales</taxon>
        <taxon>Bacillaceae</taxon>
        <taxon>Bacillus</taxon>
    </lineage>
</organism>
<dbReference type="KEGG" id="bteq:G4P54_10800"/>
<accession>A0A6H0WI82</accession>
<dbReference type="OrthoDB" id="2893156at2"/>
<protein>
    <submittedName>
        <fullName evidence="1">Uncharacterized protein</fullName>
    </submittedName>
</protein>
<dbReference type="RefSeq" id="WP_024715419.1">
    <property type="nucleotide sequence ID" value="NZ_CP048852.1"/>
</dbReference>
<dbReference type="Proteomes" id="UP000501914">
    <property type="component" value="Chromosome"/>
</dbReference>
<dbReference type="EMBL" id="CP048852">
    <property type="protein sequence ID" value="QIW80252.1"/>
    <property type="molecule type" value="Genomic_DNA"/>
</dbReference>
<sequence length="147" mass="16840">MKRLIVLTLVCFGLLSGFNVQVAGAKITTESTKVSFTMTEQSTEFSMSDDNNWQYYPTELWYKFTIFNAEGCTLKMTIYRITLSGWEFPRSVKEFTGNHFDFSATDRAEGDPYRNHSLVIEKNPGCGDVKIKGKYGIDHDEPDDYPF</sequence>
<reference evidence="1 2" key="1">
    <citation type="submission" date="2020-02" db="EMBL/GenBank/DDBJ databases">
        <title>Genome sequencing, annotation and comparative genomic analysis of Bacillus tequilensis EA-CB0015, an effective biological control agent against Pseudocercospora fijiensis in banana plants.</title>
        <authorList>
            <person name="Cuellar-Gaviria T.Z."/>
            <person name="Ju K.-S."/>
            <person name="Villegas-Escobar V."/>
        </authorList>
    </citation>
    <scope>NUCLEOTIDE SEQUENCE [LARGE SCALE GENOMIC DNA]</scope>
    <source>
        <strain evidence="1 2">EA-CB0015</strain>
    </source>
</reference>
<gene>
    <name evidence="1" type="ORF">G4P54_10800</name>
</gene>
<dbReference type="AlphaFoldDB" id="A0A6H0WI82"/>